<dbReference type="InterPro" id="IPR013752">
    <property type="entry name" value="KPA_reductase"/>
</dbReference>
<dbReference type="InterPro" id="IPR008927">
    <property type="entry name" value="6-PGluconate_DH-like_C_sf"/>
</dbReference>
<feature type="domain" description="Ketopantoate reductase N-terminal" evidence="1">
    <location>
        <begin position="12"/>
        <end position="59"/>
    </location>
</feature>
<accession>A0A382Y2Z5</accession>
<feature type="non-terminal residue" evidence="3">
    <location>
        <position position="266"/>
    </location>
</feature>
<proteinExistence type="predicted"/>
<gene>
    <name evidence="3" type="ORF">METZ01_LOCUS430408</name>
</gene>
<reference evidence="3" key="1">
    <citation type="submission" date="2018-05" db="EMBL/GenBank/DDBJ databases">
        <authorList>
            <person name="Lanie J.A."/>
            <person name="Ng W.-L."/>
            <person name="Kazmierczak K.M."/>
            <person name="Andrzejewski T.M."/>
            <person name="Davidsen T.M."/>
            <person name="Wayne K.J."/>
            <person name="Tettelin H."/>
            <person name="Glass J.I."/>
            <person name="Rusch D."/>
            <person name="Podicherti R."/>
            <person name="Tsui H.-C.T."/>
            <person name="Winkler M.E."/>
        </authorList>
    </citation>
    <scope>NUCLEOTIDE SEQUENCE</scope>
</reference>
<evidence type="ECO:0000259" key="2">
    <source>
        <dbReference type="Pfam" id="PF08546"/>
    </source>
</evidence>
<dbReference type="EMBL" id="UINC01172466">
    <property type="protein sequence ID" value="SVD77554.1"/>
    <property type="molecule type" value="Genomic_DNA"/>
</dbReference>
<dbReference type="Gene3D" id="3.40.50.720">
    <property type="entry name" value="NAD(P)-binding Rossmann-like Domain"/>
    <property type="match status" value="1"/>
</dbReference>
<dbReference type="NCBIfam" id="NF005089">
    <property type="entry name" value="PRK06522.1-4"/>
    <property type="match status" value="1"/>
</dbReference>
<feature type="non-terminal residue" evidence="3">
    <location>
        <position position="1"/>
    </location>
</feature>
<dbReference type="FunFam" id="1.10.1040.10:FF:000017">
    <property type="entry name" value="2-dehydropantoate 2-reductase"/>
    <property type="match status" value="1"/>
</dbReference>
<evidence type="ECO:0000259" key="1">
    <source>
        <dbReference type="Pfam" id="PF02558"/>
    </source>
</evidence>
<dbReference type="AlphaFoldDB" id="A0A382Y2Z5"/>
<dbReference type="Pfam" id="PF02558">
    <property type="entry name" value="ApbA"/>
    <property type="match status" value="1"/>
</dbReference>
<evidence type="ECO:0008006" key="4">
    <source>
        <dbReference type="Google" id="ProtNLM"/>
    </source>
</evidence>
<dbReference type="PANTHER" id="PTHR21708:SF45">
    <property type="entry name" value="2-DEHYDROPANTOATE 2-REDUCTASE"/>
    <property type="match status" value="1"/>
</dbReference>
<dbReference type="PANTHER" id="PTHR21708">
    <property type="entry name" value="PROBABLE 2-DEHYDROPANTOATE 2-REDUCTASE"/>
    <property type="match status" value="1"/>
</dbReference>
<dbReference type="InterPro" id="IPR013328">
    <property type="entry name" value="6PGD_dom2"/>
</dbReference>
<dbReference type="InterPro" id="IPR051402">
    <property type="entry name" value="KPR-Related"/>
</dbReference>
<dbReference type="Gene3D" id="1.10.1040.10">
    <property type="entry name" value="N-(1-d-carboxylethyl)-l-norvaline Dehydrogenase, domain 2"/>
    <property type="match status" value="1"/>
</dbReference>
<feature type="domain" description="Ketopantoate reductase C-terminal" evidence="2">
    <location>
        <begin position="151"/>
        <end position="266"/>
    </location>
</feature>
<dbReference type="SUPFAM" id="SSF48179">
    <property type="entry name" value="6-phosphogluconate dehydrogenase C-terminal domain-like"/>
    <property type="match status" value="1"/>
</dbReference>
<name>A0A382Y2Z5_9ZZZZ</name>
<dbReference type="InterPro" id="IPR013332">
    <property type="entry name" value="KPR_N"/>
</dbReference>
<dbReference type="GO" id="GO:0005737">
    <property type="term" value="C:cytoplasm"/>
    <property type="evidence" value="ECO:0007669"/>
    <property type="project" value="TreeGrafter"/>
</dbReference>
<sequence length="266" mass="28595">ADGSEHLTHSLQALASIREAGRQDVVILAVKSQVLPEIAPELDSLMGNDTVIVPMQNGLPWWYFHKHGGEYDGRPIECLDPDGTLTAHIDSDRLIGCVVFPAGEIVSPGVVRHAEGNRFPLGELDGSDSERAQSLVATLTKAGFKSFVIDDIRAEIWLKLVGNLSFNPISALSHATLVDICQYPPSRALTQSLMEEAQAVANRLGVTLRVSIERRIAGGEKVGKHKTSMLQDVEAGRGLELEALMGAVVELGLLTGISTPGIDTIY</sequence>
<dbReference type="Pfam" id="PF08546">
    <property type="entry name" value="ApbA_C"/>
    <property type="match status" value="1"/>
</dbReference>
<dbReference type="InterPro" id="IPR036291">
    <property type="entry name" value="NAD(P)-bd_dom_sf"/>
</dbReference>
<evidence type="ECO:0000313" key="3">
    <source>
        <dbReference type="EMBL" id="SVD77554.1"/>
    </source>
</evidence>
<dbReference type="SUPFAM" id="SSF51735">
    <property type="entry name" value="NAD(P)-binding Rossmann-fold domains"/>
    <property type="match status" value="1"/>
</dbReference>
<organism evidence="3">
    <name type="scientific">marine metagenome</name>
    <dbReference type="NCBI Taxonomy" id="408172"/>
    <lineage>
        <taxon>unclassified sequences</taxon>
        <taxon>metagenomes</taxon>
        <taxon>ecological metagenomes</taxon>
    </lineage>
</organism>
<protein>
    <recommendedName>
        <fullName evidence="4">Ketopantoate reductase C-terminal domain-containing protein</fullName>
    </recommendedName>
</protein>